<sequence>MSEIRVELDQQVVGLTPAILAKAFWAMEDTQQAKFFDELAKVIEADHANNPSSYGYGELQWCYLKEVLRRPGMERANKMHMALSAFAFDFWPRKPGGAREGM</sequence>
<dbReference type="RefSeq" id="WP_274120660.1">
    <property type="nucleotide sequence ID" value="NZ_JANIAM010000018.1"/>
</dbReference>
<gene>
    <name evidence="1" type="ORF">NP554_20750</name>
</gene>
<dbReference type="Proteomes" id="UP001150728">
    <property type="component" value="Unassembled WGS sequence"/>
</dbReference>
<proteinExistence type="predicted"/>
<organism evidence="1 2">
    <name type="scientific">Pseudomonas asiatica</name>
    <dbReference type="NCBI Taxonomy" id="2219225"/>
    <lineage>
        <taxon>Bacteria</taxon>
        <taxon>Pseudomonadati</taxon>
        <taxon>Pseudomonadota</taxon>
        <taxon>Gammaproteobacteria</taxon>
        <taxon>Pseudomonadales</taxon>
        <taxon>Pseudomonadaceae</taxon>
        <taxon>Pseudomonas</taxon>
    </lineage>
</organism>
<comment type="caution">
    <text evidence="1">The sequence shown here is derived from an EMBL/GenBank/DDBJ whole genome shotgun (WGS) entry which is preliminary data.</text>
</comment>
<protein>
    <submittedName>
        <fullName evidence="1">Uncharacterized protein</fullName>
    </submittedName>
</protein>
<accession>A0A9X4DCW5</accession>
<dbReference type="AlphaFoldDB" id="A0A9X4DCW5"/>
<name>A0A9X4DCW5_9PSED</name>
<dbReference type="EMBL" id="JANIAM010000018">
    <property type="protein sequence ID" value="MDD2114213.1"/>
    <property type="molecule type" value="Genomic_DNA"/>
</dbReference>
<reference evidence="1" key="1">
    <citation type="submission" date="2022-07" db="EMBL/GenBank/DDBJ databases">
        <title>Multi-strain Analysis of Pseudomonas putida Reveals Metabolic and Genetic Diversity.</title>
        <authorList>
            <person name="Monk J.M."/>
        </authorList>
    </citation>
    <scope>NUCLEOTIDE SEQUENCE</scope>
    <source>
        <strain evidence="1">17633</strain>
    </source>
</reference>
<evidence type="ECO:0000313" key="1">
    <source>
        <dbReference type="EMBL" id="MDD2114213.1"/>
    </source>
</evidence>
<evidence type="ECO:0000313" key="2">
    <source>
        <dbReference type="Proteomes" id="UP001150728"/>
    </source>
</evidence>